<proteinExistence type="predicted"/>
<name>A0A0E0HE90_ORYNI</name>
<dbReference type="HOGENOM" id="CLU_1941486_0_0_1"/>
<organism evidence="1">
    <name type="scientific">Oryza nivara</name>
    <name type="common">Indian wild rice</name>
    <name type="synonym">Oryza sativa f. spontanea</name>
    <dbReference type="NCBI Taxonomy" id="4536"/>
    <lineage>
        <taxon>Eukaryota</taxon>
        <taxon>Viridiplantae</taxon>
        <taxon>Streptophyta</taxon>
        <taxon>Embryophyta</taxon>
        <taxon>Tracheophyta</taxon>
        <taxon>Spermatophyta</taxon>
        <taxon>Magnoliopsida</taxon>
        <taxon>Liliopsida</taxon>
        <taxon>Poales</taxon>
        <taxon>Poaceae</taxon>
        <taxon>BOP clade</taxon>
        <taxon>Oryzoideae</taxon>
        <taxon>Oryzeae</taxon>
        <taxon>Oryzinae</taxon>
        <taxon>Oryza</taxon>
    </lineage>
</organism>
<protein>
    <submittedName>
        <fullName evidence="1">Uncharacterized protein</fullName>
    </submittedName>
</protein>
<sequence length="130" mass="14296">MTSAGTLIYGHMEIKSGYHAGFAIRVEHGSPHTKIYDAITNLSFVPFRGGNRRELPVCQAVWIFIEAVGCSCRGNAAASCQLTIFITVCFHYEACFFSLVTLPFNKDGTMLSLILYGDVLGIIPLIPDYL</sequence>
<reference evidence="1" key="1">
    <citation type="submission" date="2015-04" db="UniProtKB">
        <authorList>
            <consortium name="EnsemblPlants"/>
        </authorList>
    </citation>
    <scope>IDENTIFICATION</scope>
    <source>
        <strain evidence="1">SL10</strain>
    </source>
</reference>
<reference evidence="1" key="2">
    <citation type="submission" date="2018-04" db="EMBL/GenBank/DDBJ databases">
        <title>OnivRS2 (Oryza nivara Reference Sequence Version 2).</title>
        <authorList>
            <person name="Zhang J."/>
            <person name="Kudrna D."/>
            <person name="Lee S."/>
            <person name="Talag J."/>
            <person name="Rajasekar S."/>
            <person name="Welchert J."/>
            <person name="Hsing Y.-I."/>
            <person name="Wing R.A."/>
        </authorList>
    </citation>
    <scope>NUCLEOTIDE SEQUENCE [LARGE SCALE GENOMIC DNA]</scope>
    <source>
        <strain evidence="1">SL10</strain>
    </source>
</reference>
<accession>A0A0E0HE90</accession>
<dbReference type="EnsemblPlants" id="ONIVA05G16500.1">
    <property type="protein sequence ID" value="ONIVA05G16500.1"/>
    <property type="gene ID" value="ONIVA05G16500"/>
</dbReference>
<evidence type="ECO:0000313" key="1">
    <source>
        <dbReference type="EnsemblPlants" id="ONIVA05G16500.1"/>
    </source>
</evidence>
<evidence type="ECO:0000313" key="2">
    <source>
        <dbReference type="Proteomes" id="UP000006591"/>
    </source>
</evidence>
<keyword evidence="2" id="KW-1185">Reference proteome</keyword>
<dbReference type="Gramene" id="ONIVA05G16500.1">
    <property type="protein sequence ID" value="ONIVA05G16500.1"/>
    <property type="gene ID" value="ONIVA05G16500"/>
</dbReference>
<dbReference type="OMA" id="HYEACFF"/>
<dbReference type="Proteomes" id="UP000006591">
    <property type="component" value="Chromosome 5"/>
</dbReference>
<dbReference type="AlphaFoldDB" id="A0A0E0HE90"/>